<reference evidence="1" key="1">
    <citation type="submission" date="2024-09" db="EMBL/GenBank/DDBJ databases">
        <title>Black Yeasts Isolated from many extreme environments.</title>
        <authorList>
            <person name="Coleine C."/>
            <person name="Stajich J.E."/>
            <person name="Selbmann L."/>
        </authorList>
    </citation>
    <scope>NUCLEOTIDE SEQUENCE</scope>
    <source>
        <strain evidence="1">CCFEE 5737</strain>
    </source>
</reference>
<organism evidence="1 2">
    <name type="scientific">Coniosporium uncinatum</name>
    <dbReference type="NCBI Taxonomy" id="93489"/>
    <lineage>
        <taxon>Eukaryota</taxon>
        <taxon>Fungi</taxon>
        <taxon>Dikarya</taxon>
        <taxon>Ascomycota</taxon>
        <taxon>Pezizomycotina</taxon>
        <taxon>Dothideomycetes</taxon>
        <taxon>Dothideomycetes incertae sedis</taxon>
        <taxon>Coniosporium</taxon>
    </lineage>
</organism>
<proteinExistence type="predicted"/>
<protein>
    <submittedName>
        <fullName evidence="1">Uncharacterized protein</fullName>
    </submittedName>
</protein>
<dbReference type="Proteomes" id="UP001186974">
    <property type="component" value="Unassembled WGS sequence"/>
</dbReference>
<keyword evidence="2" id="KW-1185">Reference proteome</keyword>
<sequence length="180" mass="19319">MVRRERLVRLRGERVLGATGGHARDSATSSAGLDGAADHRNTYHHVRFAGTALHVPRVRTVLTGGRRVFSAPARTNQASARDDGDDVEMRAAGPRSSVQPPSPAAAVYQTPATAADAPPPSADGSNRGRREWARQRALNMIGRRAAIPATDEEIAEAGDVEARMPRWRRTVARVFPSVAA</sequence>
<name>A0ACC3DSA9_9PEZI</name>
<gene>
    <name evidence="1" type="ORF">LTS18_004355</name>
</gene>
<dbReference type="EMBL" id="JAWDJW010001011">
    <property type="protein sequence ID" value="KAK3079639.1"/>
    <property type="molecule type" value="Genomic_DNA"/>
</dbReference>
<evidence type="ECO:0000313" key="2">
    <source>
        <dbReference type="Proteomes" id="UP001186974"/>
    </source>
</evidence>
<comment type="caution">
    <text evidence="1">The sequence shown here is derived from an EMBL/GenBank/DDBJ whole genome shotgun (WGS) entry which is preliminary data.</text>
</comment>
<accession>A0ACC3DSA9</accession>
<evidence type="ECO:0000313" key="1">
    <source>
        <dbReference type="EMBL" id="KAK3079639.1"/>
    </source>
</evidence>